<sequence>MLLHTPLAIVTQQHIPRTTMALLDKRFYRPLHMFSVGLCSILTVKLVLFTEYKSPMGLPQQDHVFTGIQKFTQEQLDKFFKVDELAPKQAKDE</sequence>
<dbReference type="AlphaFoldDB" id="A0A485KSQ6"/>
<organism evidence="2 3">
    <name type="scientific">Aphanomyces stellatus</name>
    <dbReference type="NCBI Taxonomy" id="120398"/>
    <lineage>
        <taxon>Eukaryota</taxon>
        <taxon>Sar</taxon>
        <taxon>Stramenopiles</taxon>
        <taxon>Oomycota</taxon>
        <taxon>Saprolegniomycetes</taxon>
        <taxon>Saprolegniales</taxon>
        <taxon>Verrucalvaceae</taxon>
        <taxon>Aphanomyces</taxon>
    </lineage>
</organism>
<evidence type="ECO:0000313" key="1">
    <source>
        <dbReference type="EMBL" id="KAF0698635.1"/>
    </source>
</evidence>
<dbReference type="EMBL" id="VJMH01005227">
    <property type="protein sequence ID" value="KAF0698635.1"/>
    <property type="molecule type" value="Genomic_DNA"/>
</dbReference>
<keyword evidence="3" id="KW-1185">Reference proteome</keyword>
<accession>A0A485KSQ6</accession>
<reference evidence="2 3" key="1">
    <citation type="submission" date="2019-03" db="EMBL/GenBank/DDBJ databases">
        <authorList>
            <person name="Gaulin E."/>
            <person name="Dumas B."/>
        </authorList>
    </citation>
    <scope>NUCLEOTIDE SEQUENCE [LARGE SCALE GENOMIC DNA]</scope>
    <source>
        <strain evidence="2">CBS 568.67</strain>
    </source>
</reference>
<protein>
    <submittedName>
        <fullName evidence="2">Aste57867_10729 protein</fullName>
    </submittedName>
</protein>
<evidence type="ECO:0000313" key="2">
    <source>
        <dbReference type="EMBL" id="VFT87599.1"/>
    </source>
</evidence>
<dbReference type="OrthoDB" id="59387at2759"/>
<dbReference type="EMBL" id="CAADRA010005248">
    <property type="protein sequence ID" value="VFT87599.1"/>
    <property type="molecule type" value="Genomic_DNA"/>
</dbReference>
<dbReference type="Proteomes" id="UP000332933">
    <property type="component" value="Unassembled WGS sequence"/>
</dbReference>
<gene>
    <name evidence="2" type="primary">Aste57867_10729</name>
    <name evidence="1" type="ORF">As57867_010689</name>
    <name evidence="2" type="ORF">ASTE57867_10729</name>
</gene>
<proteinExistence type="predicted"/>
<evidence type="ECO:0000313" key="3">
    <source>
        <dbReference type="Proteomes" id="UP000332933"/>
    </source>
</evidence>
<reference evidence="1" key="2">
    <citation type="submission" date="2019-06" db="EMBL/GenBank/DDBJ databases">
        <title>Genomics analysis of Aphanomyces spp. identifies a new class of oomycete effector associated with host adaptation.</title>
        <authorList>
            <person name="Gaulin E."/>
        </authorList>
    </citation>
    <scope>NUCLEOTIDE SEQUENCE</scope>
    <source>
        <strain evidence="1">CBS 578.67</strain>
    </source>
</reference>
<name>A0A485KSQ6_9STRA</name>